<accession>A0A0A9HIG9</accession>
<protein>
    <submittedName>
        <fullName evidence="1">Uncharacterized protein</fullName>
    </submittedName>
</protein>
<proteinExistence type="predicted"/>
<evidence type="ECO:0000313" key="1">
    <source>
        <dbReference type="EMBL" id="JAE34631.1"/>
    </source>
</evidence>
<dbReference type="EMBL" id="GBRH01163265">
    <property type="protein sequence ID" value="JAE34631.1"/>
    <property type="molecule type" value="Transcribed_RNA"/>
</dbReference>
<sequence length="36" mass="4050">MHFRESRSRRGDVSPLVEAEACFGQAEKSSIGLWIV</sequence>
<dbReference type="AlphaFoldDB" id="A0A0A9HIG9"/>
<reference evidence="1" key="1">
    <citation type="submission" date="2014-09" db="EMBL/GenBank/DDBJ databases">
        <authorList>
            <person name="Magalhaes I.L.F."/>
            <person name="Oliveira U."/>
            <person name="Santos F.R."/>
            <person name="Vidigal T.H.D.A."/>
            <person name="Brescovit A.D."/>
            <person name="Santos A.J."/>
        </authorList>
    </citation>
    <scope>NUCLEOTIDE SEQUENCE</scope>
    <source>
        <tissue evidence="1">Shoot tissue taken approximately 20 cm above the soil surface</tissue>
    </source>
</reference>
<organism evidence="1">
    <name type="scientific">Arundo donax</name>
    <name type="common">Giant reed</name>
    <name type="synonym">Donax arundinaceus</name>
    <dbReference type="NCBI Taxonomy" id="35708"/>
    <lineage>
        <taxon>Eukaryota</taxon>
        <taxon>Viridiplantae</taxon>
        <taxon>Streptophyta</taxon>
        <taxon>Embryophyta</taxon>
        <taxon>Tracheophyta</taxon>
        <taxon>Spermatophyta</taxon>
        <taxon>Magnoliopsida</taxon>
        <taxon>Liliopsida</taxon>
        <taxon>Poales</taxon>
        <taxon>Poaceae</taxon>
        <taxon>PACMAD clade</taxon>
        <taxon>Arundinoideae</taxon>
        <taxon>Arundineae</taxon>
        <taxon>Arundo</taxon>
    </lineage>
</organism>
<reference evidence="1" key="2">
    <citation type="journal article" date="2015" name="Data Brief">
        <title>Shoot transcriptome of the giant reed, Arundo donax.</title>
        <authorList>
            <person name="Barrero R.A."/>
            <person name="Guerrero F.D."/>
            <person name="Moolhuijzen P."/>
            <person name="Goolsby J.A."/>
            <person name="Tidwell J."/>
            <person name="Bellgard S.E."/>
            <person name="Bellgard M.I."/>
        </authorList>
    </citation>
    <scope>NUCLEOTIDE SEQUENCE</scope>
    <source>
        <tissue evidence="1">Shoot tissue taken approximately 20 cm above the soil surface</tissue>
    </source>
</reference>
<name>A0A0A9HIG9_ARUDO</name>